<evidence type="ECO:0000313" key="2">
    <source>
        <dbReference type="Proteomes" id="UP000800036"/>
    </source>
</evidence>
<dbReference type="Proteomes" id="UP000800036">
    <property type="component" value="Unassembled WGS sequence"/>
</dbReference>
<keyword evidence="2" id="KW-1185">Reference proteome</keyword>
<sequence length="307" mass="33233">MQADGNLLATSSDLISSGISRATASQPQSPLLRLPRELRAMIYRHFTLSPLSGDFPYWQGAYFTCRQMHWEIRNEVPPQKAFDEVVDLVAKCSHRNSTAFGHAAGLMVLATLTVAPGFLSSPFDLLQEVVLTMDKGSLACHLTPPPLGCTMLSRLYSCYLKRLQIVLTGTVSNHYALPYGDMKSTDRKLIAPFAARGEINCVTITYTLQALAAAQNGRVNTTTIENTFADLCIPYQLTIVQDRAGRQTERSYTSATRFKVVTPAGSSSCLSKGVAATANHPTPLALPGTLSGLFITGGSGRDFASHL</sequence>
<name>A0A6A5UVD6_9PLEO</name>
<evidence type="ECO:0000313" key="1">
    <source>
        <dbReference type="EMBL" id="KAF1968765.1"/>
    </source>
</evidence>
<protein>
    <submittedName>
        <fullName evidence="1">Uncharacterized protein</fullName>
    </submittedName>
</protein>
<gene>
    <name evidence="1" type="ORF">BU23DRAFT_602041</name>
</gene>
<accession>A0A6A5UVD6</accession>
<dbReference type="EMBL" id="ML976717">
    <property type="protein sequence ID" value="KAF1968765.1"/>
    <property type="molecule type" value="Genomic_DNA"/>
</dbReference>
<dbReference type="OrthoDB" id="3788568at2759"/>
<reference evidence="1" key="1">
    <citation type="journal article" date="2020" name="Stud. Mycol.">
        <title>101 Dothideomycetes genomes: a test case for predicting lifestyles and emergence of pathogens.</title>
        <authorList>
            <person name="Haridas S."/>
            <person name="Albert R."/>
            <person name="Binder M."/>
            <person name="Bloem J."/>
            <person name="Labutti K."/>
            <person name="Salamov A."/>
            <person name="Andreopoulos B."/>
            <person name="Baker S."/>
            <person name="Barry K."/>
            <person name="Bills G."/>
            <person name="Bluhm B."/>
            <person name="Cannon C."/>
            <person name="Castanera R."/>
            <person name="Culley D."/>
            <person name="Daum C."/>
            <person name="Ezra D."/>
            <person name="Gonzalez J."/>
            <person name="Henrissat B."/>
            <person name="Kuo A."/>
            <person name="Liang C."/>
            <person name="Lipzen A."/>
            <person name="Lutzoni F."/>
            <person name="Magnuson J."/>
            <person name="Mondo S."/>
            <person name="Nolan M."/>
            <person name="Ohm R."/>
            <person name="Pangilinan J."/>
            <person name="Park H.-J."/>
            <person name="Ramirez L."/>
            <person name="Alfaro M."/>
            <person name="Sun H."/>
            <person name="Tritt A."/>
            <person name="Yoshinaga Y."/>
            <person name="Zwiers L.-H."/>
            <person name="Turgeon B."/>
            <person name="Goodwin S."/>
            <person name="Spatafora J."/>
            <person name="Crous P."/>
            <person name="Grigoriev I."/>
        </authorList>
    </citation>
    <scope>NUCLEOTIDE SEQUENCE</scope>
    <source>
        <strain evidence="1">CBS 107.79</strain>
    </source>
</reference>
<dbReference type="AlphaFoldDB" id="A0A6A5UVD6"/>
<organism evidence="1 2">
    <name type="scientific">Bimuria novae-zelandiae CBS 107.79</name>
    <dbReference type="NCBI Taxonomy" id="1447943"/>
    <lineage>
        <taxon>Eukaryota</taxon>
        <taxon>Fungi</taxon>
        <taxon>Dikarya</taxon>
        <taxon>Ascomycota</taxon>
        <taxon>Pezizomycotina</taxon>
        <taxon>Dothideomycetes</taxon>
        <taxon>Pleosporomycetidae</taxon>
        <taxon>Pleosporales</taxon>
        <taxon>Massarineae</taxon>
        <taxon>Didymosphaeriaceae</taxon>
        <taxon>Bimuria</taxon>
    </lineage>
</organism>
<proteinExistence type="predicted"/>